<dbReference type="GO" id="GO:0001725">
    <property type="term" value="C:stress fiber"/>
    <property type="evidence" value="ECO:0007669"/>
    <property type="project" value="TreeGrafter"/>
</dbReference>
<dbReference type="FunFam" id="2.10.110.10:FF:000007">
    <property type="entry name" value="actin-binding LIM protein 1 isoform X1"/>
    <property type="match status" value="1"/>
</dbReference>
<dbReference type="InterPro" id="IPR001781">
    <property type="entry name" value="Znf_LIM"/>
</dbReference>
<sequence length="589" mass="66254">MSSSAYQQGSARTERSSEPIRCQRCREACKGEVVRVQETHFHVKCFTCTVCNCDLARSGFFQKKGEYICTADYQRLYGTRCDRCDSFITGEVVSALGRTYHPKCFVCSVCSKPFPIGDRVTFSGKDCVCQQCSHKLVKSNEPIKIHGPSHCAGCGAEIKQGQSLLALEKQWHVSCFRCQTCNMVLTGEYISKEGVPYCEADYHAQFGVKCETCNRYISGRVLEAGGKHYHPSCARCARCNTTFKEGEEMYLTGCEVWHPLCKQAARAERRLRHRRLSETSISPPGSSIGSPNRVICARVESEILDYKNLAALPKVKAIYEVQQPDLIFSSYQPYHRYTSDDRLDTYSYGESLGTLSPYSQDFDILDAKQRRSSSPGYIDSPLYSRPGMSPIMPRSPQHFGYPGSESGRSSPYYGQEERSTTPTTNQPPKHFHVPATGDHNIYRKPPIYKRTATKSRTSEDILRSSSLSTYSPEPYTQSESDYYPYTSSPRAYRMPRRRFSTGGDEESWSQSLQRVGSGIGRMILKEEMKARSGSYDNDPWGSARNSRSGSKETLNTTGYGTTAYNSIFNGCKDPASTSPLISNFLFERF</sequence>
<reference evidence="8" key="1">
    <citation type="submission" date="2025-08" db="UniProtKB">
        <authorList>
            <consortium name="RefSeq"/>
        </authorList>
    </citation>
    <scope>IDENTIFICATION</scope>
    <source>
        <strain evidence="8">Quisiro</strain>
        <tissue evidence="8">Liver</tissue>
    </source>
</reference>
<dbReference type="Pfam" id="PF16182">
    <property type="entry name" value="AbLIM_anchor"/>
    <property type="match status" value="1"/>
</dbReference>
<keyword evidence="3 4" id="KW-0440">LIM domain</keyword>
<dbReference type="Pfam" id="PF00412">
    <property type="entry name" value="LIM"/>
    <property type="match status" value="4"/>
</dbReference>
<keyword evidence="2 4" id="KW-0862">Zinc</keyword>
<dbReference type="CDD" id="cd09329">
    <property type="entry name" value="LIM3_abLIM"/>
    <property type="match status" value="1"/>
</dbReference>
<dbReference type="PANTHER" id="PTHR24213">
    <property type="entry name" value="ACTIN-BINDING LIM PROTEIN"/>
    <property type="match status" value="1"/>
</dbReference>
<organism evidence="7 8">
    <name type="scientific">Austrofundulus limnaeus</name>
    <name type="common">Annual killifish</name>
    <dbReference type="NCBI Taxonomy" id="52670"/>
    <lineage>
        <taxon>Eukaryota</taxon>
        <taxon>Metazoa</taxon>
        <taxon>Chordata</taxon>
        <taxon>Craniata</taxon>
        <taxon>Vertebrata</taxon>
        <taxon>Euteleostomi</taxon>
        <taxon>Actinopterygii</taxon>
        <taxon>Neopterygii</taxon>
        <taxon>Teleostei</taxon>
        <taxon>Neoteleostei</taxon>
        <taxon>Acanthomorphata</taxon>
        <taxon>Ovalentaria</taxon>
        <taxon>Atherinomorphae</taxon>
        <taxon>Cyprinodontiformes</taxon>
        <taxon>Rivulidae</taxon>
        <taxon>Austrofundulus</taxon>
    </lineage>
</organism>
<dbReference type="OrthoDB" id="1746725at2759"/>
<dbReference type="GO" id="GO:0046872">
    <property type="term" value="F:metal ion binding"/>
    <property type="evidence" value="ECO:0007669"/>
    <property type="project" value="UniProtKB-KW"/>
</dbReference>
<dbReference type="FunFam" id="2.10.110.10:FF:000024">
    <property type="entry name" value="actin-binding LIM protein 1 isoform X1"/>
    <property type="match status" value="1"/>
</dbReference>
<evidence type="ECO:0000256" key="5">
    <source>
        <dbReference type="SAM" id="MobiDB-lite"/>
    </source>
</evidence>
<dbReference type="CDD" id="cd09330">
    <property type="entry name" value="LIM4_abLIM"/>
    <property type="match status" value="1"/>
</dbReference>
<dbReference type="FunFam" id="2.10.110.10:FF:000003">
    <property type="entry name" value="actin-binding LIM protein 1 isoform X1"/>
    <property type="match status" value="1"/>
</dbReference>
<dbReference type="GO" id="GO:0051015">
    <property type="term" value="F:actin filament binding"/>
    <property type="evidence" value="ECO:0007669"/>
    <property type="project" value="TreeGrafter"/>
</dbReference>
<evidence type="ECO:0000256" key="1">
    <source>
        <dbReference type="ARBA" id="ARBA00022723"/>
    </source>
</evidence>
<name>A0A2I4D3R2_AUSLI</name>
<feature type="compositionally biased region" description="Polar residues" evidence="5">
    <location>
        <begin position="543"/>
        <end position="556"/>
    </location>
</feature>
<dbReference type="Proteomes" id="UP000192220">
    <property type="component" value="Unplaced"/>
</dbReference>
<dbReference type="PANTHER" id="PTHR24213:SF0">
    <property type="entry name" value="ACTIN-BINDING LIM PROTEIN 3"/>
    <property type="match status" value="1"/>
</dbReference>
<feature type="domain" description="LIM zinc-binding" evidence="6">
    <location>
        <begin position="80"/>
        <end position="139"/>
    </location>
</feature>
<gene>
    <name evidence="8" type="primary">LOC106534708</name>
</gene>
<dbReference type="FunFam" id="2.10.110.10:FF:000004">
    <property type="entry name" value="actin-binding LIM protein 1 isoform X1"/>
    <property type="match status" value="1"/>
</dbReference>
<dbReference type="PROSITE" id="PS00478">
    <property type="entry name" value="LIM_DOMAIN_1"/>
    <property type="match status" value="3"/>
</dbReference>
<dbReference type="CDD" id="cd09328">
    <property type="entry name" value="LIM2_abLIM"/>
    <property type="match status" value="1"/>
</dbReference>
<evidence type="ECO:0000256" key="3">
    <source>
        <dbReference type="ARBA" id="ARBA00023038"/>
    </source>
</evidence>
<dbReference type="GO" id="GO:0060271">
    <property type="term" value="P:cilium assembly"/>
    <property type="evidence" value="ECO:0007669"/>
    <property type="project" value="TreeGrafter"/>
</dbReference>
<evidence type="ECO:0000313" key="8">
    <source>
        <dbReference type="RefSeq" id="XP_013886883.1"/>
    </source>
</evidence>
<dbReference type="AlphaFoldDB" id="A0A2I4D3R2"/>
<feature type="region of interest" description="Disordered" evidence="5">
    <location>
        <begin position="370"/>
        <end position="489"/>
    </location>
</feature>
<accession>A0A2I4D3R2</accession>
<dbReference type="GeneID" id="106534708"/>
<dbReference type="CDD" id="cd09327">
    <property type="entry name" value="LIM1_abLIM"/>
    <property type="match status" value="1"/>
</dbReference>
<dbReference type="RefSeq" id="XP_013886883.1">
    <property type="nucleotide sequence ID" value="XM_014031429.1"/>
</dbReference>
<dbReference type="SUPFAM" id="SSF57716">
    <property type="entry name" value="Glucocorticoid receptor-like (DNA-binding domain)"/>
    <property type="match status" value="5"/>
</dbReference>
<feature type="domain" description="LIM zinc-binding" evidence="6">
    <location>
        <begin position="20"/>
        <end position="79"/>
    </location>
</feature>
<evidence type="ECO:0000259" key="6">
    <source>
        <dbReference type="PROSITE" id="PS50023"/>
    </source>
</evidence>
<evidence type="ECO:0000256" key="4">
    <source>
        <dbReference type="PROSITE-ProRule" id="PRU00125"/>
    </source>
</evidence>
<proteinExistence type="predicted"/>
<evidence type="ECO:0000256" key="2">
    <source>
        <dbReference type="ARBA" id="ARBA00022833"/>
    </source>
</evidence>
<dbReference type="SMART" id="SM00132">
    <property type="entry name" value="LIM"/>
    <property type="match status" value="4"/>
</dbReference>
<dbReference type="InterPro" id="IPR051618">
    <property type="entry name" value="Actin-binding_LIM"/>
</dbReference>
<keyword evidence="1 4" id="KW-0479">Metal-binding</keyword>
<feature type="region of interest" description="Disordered" evidence="5">
    <location>
        <begin position="530"/>
        <end position="556"/>
    </location>
</feature>
<dbReference type="GO" id="GO:0030032">
    <property type="term" value="P:lamellipodium assembly"/>
    <property type="evidence" value="ECO:0007669"/>
    <property type="project" value="TreeGrafter"/>
</dbReference>
<protein>
    <submittedName>
        <fullName evidence="8">Actin-binding LIM protein 3 isoform X3</fullName>
    </submittedName>
</protein>
<evidence type="ECO:0000313" key="7">
    <source>
        <dbReference type="Proteomes" id="UP000192220"/>
    </source>
</evidence>
<feature type="domain" description="LIM zinc-binding" evidence="6">
    <location>
        <begin position="149"/>
        <end position="208"/>
    </location>
</feature>
<dbReference type="InterPro" id="IPR032402">
    <property type="entry name" value="AbLIM_anchor"/>
</dbReference>
<dbReference type="Gene3D" id="2.10.110.10">
    <property type="entry name" value="Cysteine Rich Protein"/>
    <property type="match status" value="4"/>
</dbReference>
<dbReference type="PROSITE" id="PS50023">
    <property type="entry name" value="LIM_DOMAIN_2"/>
    <property type="match status" value="3"/>
</dbReference>
<keyword evidence="7" id="KW-1185">Reference proteome</keyword>
<feature type="compositionally biased region" description="Polar residues" evidence="5">
    <location>
        <begin position="463"/>
        <end position="489"/>
    </location>
</feature>